<reference evidence="1" key="1">
    <citation type="submission" date="2007-06" db="EMBL/GenBank/DDBJ databases">
        <title>Complete sequence of Methanococcus vannielii SB.</title>
        <authorList>
            <consortium name="US DOE Joint Genome Institute"/>
            <person name="Copeland A."/>
            <person name="Lucas S."/>
            <person name="Lapidus A."/>
            <person name="Barry K."/>
            <person name="Glavina del Rio T."/>
            <person name="Dalin E."/>
            <person name="Tice H."/>
            <person name="Pitluck S."/>
            <person name="Chain P."/>
            <person name="Malfatti S."/>
            <person name="Shin M."/>
            <person name="Vergez L."/>
            <person name="Schmutz J."/>
            <person name="Larimer F."/>
            <person name="Land M."/>
            <person name="Hauser L."/>
            <person name="Kyrpides N."/>
            <person name="Anderson I."/>
            <person name="Sieprawska-Lupa M."/>
            <person name="Whitman W.B."/>
            <person name="Richardson P."/>
        </authorList>
    </citation>
    <scope>NUCLEOTIDE SEQUENCE [LARGE SCALE GENOMIC DNA]</scope>
    <source>
        <strain evidence="1">SB</strain>
    </source>
</reference>
<dbReference type="Proteomes" id="UP000001107">
    <property type="component" value="Chromosome"/>
</dbReference>
<dbReference type="STRING" id="406327.Mevan_1648"/>
<dbReference type="KEGG" id="mvn:Mevan_1648"/>
<proteinExistence type="predicted"/>
<dbReference type="RefSeq" id="WP_012066453.1">
    <property type="nucleotide sequence ID" value="NC_009634.1"/>
</dbReference>
<evidence type="ECO:0000313" key="2">
    <source>
        <dbReference type="Proteomes" id="UP000001107"/>
    </source>
</evidence>
<sequence>MDVIQPTPCSYCPGKITAEEKKMLITALTEKIERIFKEIKSCEWSGDAPEASAMLEVKEEYENLLKRIEGW</sequence>
<gene>
    <name evidence="1" type="ordered locus">Mevan_1648</name>
</gene>
<organism evidence="1 2">
    <name type="scientific">Methanococcus vannielii (strain ATCC 35089 / DSM 1224 / JCM 13029 / OCM 148 / SB)</name>
    <dbReference type="NCBI Taxonomy" id="406327"/>
    <lineage>
        <taxon>Archaea</taxon>
        <taxon>Methanobacteriati</taxon>
        <taxon>Methanobacteriota</taxon>
        <taxon>Methanomada group</taxon>
        <taxon>Methanococci</taxon>
        <taxon>Methanococcales</taxon>
        <taxon>Methanococcaceae</taxon>
        <taxon>Methanococcus</taxon>
    </lineage>
</organism>
<dbReference type="EMBL" id="CP000742">
    <property type="protein sequence ID" value="ABR55540.1"/>
    <property type="molecule type" value="Genomic_DNA"/>
</dbReference>
<dbReference type="HOGENOM" id="CLU_2730486_0_0_2"/>
<accession>A6USR8</accession>
<keyword evidence="2" id="KW-1185">Reference proteome</keyword>
<name>A6USR8_METVS</name>
<dbReference type="AlphaFoldDB" id="A6USR8"/>
<dbReference type="GeneID" id="5325656"/>
<evidence type="ECO:0000313" key="1">
    <source>
        <dbReference type="EMBL" id="ABR55540.1"/>
    </source>
</evidence>
<protein>
    <submittedName>
        <fullName evidence="1">Uncharacterized protein</fullName>
    </submittedName>
</protein>